<evidence type="ECO:0000256" key="2">
    <source>
        <dbReference type="ARBA" id="ARBA00007362"/>
    </source>
</evidence>
<proteinExistence type="inferred from homology"/>
<sequence>MTASPSVNTHNLKMITAMTLAGSIGIFVVESGQSASVVVFYRCLIGGMTLLLYGIARHRADFAKITVRSLILMAFSGVTMAANWVLFFMAYAHASISMVPTVYHMYPFALIVGAALIFHEKLSPRSICWAMVAFFGVALVAIGSGSAMSTTGLGLTLAAMVCYTATLLITKQLSATPAGLYSAVQLLVGAVVILPLVGADALAVDAGSANYLLIIGILHTAITYVLLYGAVQSLGSSRIAILSFLYPMTALVFDLTIYNVRPDLLQIAGICAIVLAVLGERLHPFRHLMHRRSNAGRHGTQG</sequence>
<dbReference type="PANTHER" id="PTHR32322:SF2">
    <property type="entry name" value="EAMA DOMAIN-CONTAINING PROTEIN"/>
    <property type="match status" value="1"/>
</dbReference>
<dbReference type="InterPro" id="IPR050638">
    <property type="entry name" value="AA-Vitamin_Transporters"/>
</dbReference>
<organism evidence="8 9">
    <name type="scientific">Roseovarius aestuarii</name>
    <dbReference type="NCBI Taxonomy" id="475083"/>
    <lineage>
        <taxon>Bacteria</taxon>
        <taxon>Pseudomonadati</taxon>
        <taxon>Pseudomonadota</taxon>
        <taxon>Alphaproteobacteria</taxon>
        <taxon>Rhodobacterales</taxon>
        <taxon>Roseobacteraceae</taxon>
        <taxon>Roseovarius</taxon>
    </lineage>
</organism>
<dbReference type="PANTHER" id="PTHR32322">
    <property type="entry name" value="INNER MEMBRANE TRANSPORTER"/>
    <property type="match status" value="1"/>
</dbReference>
<accession>A0A1X7BTL2</accession>
<feature type="transmembrane region" description="Helical" evidence="6">
    <location>
        <begin position="126"/>
        <end position="145"/>
    </location>
</feature>
<gene>
    <name evidence="8" type="ORF">ROA7745_02757</name>
</gene>
<evidence type="ECO:0000259" key="7">
    <source>
        <dbReference type="Pfam" id="PF00892"/>
    </source>
</evidence>
<feature type="transmembrane region" description="Helical" evidence="6">
    <location>
        <begin position="67"/>
        <end position="91"/>
    </location>
</feature>
<feature type="transmembrane region" description="Helical" evidence="6">
    <location>
        <begin position="35"/>
        <end position="55"/>
    </location>
</feature>
<feature type="transmembrane region" description="Helical" evidence="6">
    <location>
        <begin position="209"/>
        <end position="227"/>
    </location>
</feature>
<dbReference type="InterPro" id="IPR000620">
    <property type="entry name" value="EamA_dom"/>
</dbReference>
<name>A0A1X7BTL2_9RHOB</name>
<evidence type="ECO:0000256" key="6">
    <source>
        <dbReference type="SAM" id="Phobius"/>
    </source>
</evidence>
<evidence type="ECO:0000256" key="5">
    <source>
        <dbReference type="ARBA" id="ARBA00023136"/>
    </source>
</evidence>
<evidence type="ECO:0000313" key="8">
    <source>
        <dbReference type="EMBL" id="SMC12924.1"/>
    </source>
</evidence>
<feature type="transmembrane region" description="Helical" evidence="6">
    <location>
        <begin position="178"/>
        <end position="197"/>
    </location>
</feature>
<feature type="transmembrane region" description="Helical" evidence="6">
    <location>
        <begin position="103"/>
        <end position="119"/>
    </location>
</feature>
<feature type="transmembrane region" description="Helical" evidence="6">
    <location>
        <begin position="239"/>
        <end position="258"/>
    </location>
</feature>
<dbReference type="EMBL" id="FWXB01000010">
    <property type="protein sequence ID" value="SMC12924.1"/>
    <property type="molecule type" value="Genomic_DNA"/>
</dbReference>
<keyword evidence="9" id="KW-1185">Reference proteome</keyword>
<feature type="transmembrane region" description="Helical" evidence="6">
    <location>
        <begin position="12"/>
        <end position="29"/>
    </location>
</feature>
<feature type="domain" description="EamA" evidence="7">
    <location>
        <begin position="13"/>
        <end position="141"/>
    </location>
</feature>
<comment type="subcellular location">
    <subcellularLocation>
        <location evidence="1">Membrane</location>
        <topology evidence="1">Multi-pass membrane protein</topology>
    </subcellularLocation>
</comment>
<evidence type="ECO:0000256" key="4">
    <source>
        <dbReference type="ARBA" id="ARBA00022989"/>
    </source>
</evidence>
<keyword evidence="4 6" id="KW-1133">Transmembrane helix</keyword>
<reference evidence="8 9" key="1">
    <citation type="submission" date="2017-03" db="EMBL/GenBank/DDBJ databases">
        <authorList>
            <person name="Afonso C.L."/>
            <person name="Miller P.J."/>
            <person name="Scott M.A."/>
            <person name="Spackman E."/>
            <person name="Goraichik I."/>
            <person name="Dimitrov K.M."/>
            <person name="Suarez D.L."/>
            <person name="Swayne D.E."/>
        </authorList>
    </citation>
    <scope>NUCLEOTIDE SEQUENCE [LARGE SCALE GENOMIC DNA]</scope>
    <source>
        <strain evidence="8 9">CECT 7745</strain>
    </source>
</reference>
<keyword evidence="3 6" id="KW-0812">Transmembrane</keyword>
<feature type="transmembrane region" description="Helical" evidence="6">
    <location>
        <begin position="151"/>
        <end position="169"/>
    </location>
</feature>
<dbReference type="SUPFAM" id="SSF103481">
    <property type="entry name" value="Multidrug resistance efflux transporter EmrE"/>
    <property type="match status" value="2"/>
</dbReference>
<evidence type="ECO:0000256" key="3">
    <source>
        <dbReference type="ARBA" id="ARBA00022692"/>
    </source>
</evidence>
<keyword evidence="5 6" id="KW-0472">Membrane</keyword>
<feature type="domain" description="EamA" evidence="7">
    <location>
        <begin position="151"/>
        <end position="278"/>
    </location>
</feature>
<evidence type="ECO:0000256" key="1">
    <source>
        <dbReference type="ARBA" id="ARBA00004141"/>
    </source>
</evidence>
<dbReference type="Proteomes" id="UP000193224">
    <property type="component" value="Unassembled WGS sequence"/>
</dbReference>
<dbReference type="GO" id="GO:0016020">
    <property type="term" value="C:membrane"/>
    <property type="evidence" value="ECO:0007669"/>
    <property type="project" value="UniProtKB-SubCell"/>
</dbReference>
<dbReference type="InterPro" id="IPR037185">
    <property type="entry name" value="EmrE-like"/>
</dbReference>
<evidence type="ECO:0000313" key="9">
    <source>
        <dbReference type="Proteomes" id="UP000193224"/>
    </source>
</evidence>
<comment type="similarity">
    <text evidence="2">Belongs to the EamA transporter family.</text>
</comment>
<feature type="transmembrane region" description="Helical" evidence="6">
    <location>
        <begin position="264"/>
        <end position="282"/>
    </location>
</feature>
<dbReference type="AlphaFoldDB" id="A0A1X7BTL2"/>
<protein>
    <submittedName>
        <fullName evidence="8">EamA-like transporter family protein</fullName>
    </submittedName>
</protein>
<dbReference type="Pfam" id="PF00892">
    <property type="entry name" value="EamA"/>
    <property type="match status" value="2"/>
</dbReference>